<feature type="compositionally biased region" description="Pro residues" evidence="1">
    <location>
        <begin position="130"/>
        <end position="142"/>
    </location>
</feature>
<keyword evidence="3" id="KW-1185">Reference proteome</keyword>
<dbReference type="EMBL" id="JAUSSK010000001">
    <property type="protein sequence ID" value="MDQ0008783.1"/>
    <property type="molecule type" value="Genomic_DNA"/>
</dbReference>
<proteinExistence type="predicted"/>
<gene>
    <name evidence="2" type="ORF">J2T07_000942</name>
</gene>
<reference evidence="2 3" key="1">
    <citation type="submission" date="2023-07" db="EMBL/GenBank/DDBJ databases">
        <title>Sorghum-associated microbial communities from plants grown in Nebraska, USA.</title>
        <authorList>
            <person name="Schachtman D."/>
        </authorList>
    </citation>
    <scope>NUCLEOTIDE SEQUENCE [LARGE SCALE GENOMIC DNA]</scope>
    <source>
        <strain evidence="2 3">CC60</strain>
    </source>
</reference>
<evidence type="ECO:0000313" key="2">
    <source>
        <dbReference type="EMBL" id="MDQ0008783.1"/>
    </source>
</evidence>
<feature type="compositionally biased region" description="Basic and acidic residues" evidence="1">
    <location>
        <begin position="13"/>
        <end position="24"/>
    </location>
</feature>
<feature type="region of interest" description="Disordered" evidence="1">
    <location>
        <begin position="122"/>
        <end position="142"/>
    </location>
</feature>
<accession>A0ABT9SWU3</accession>
<feature type="region of interest" description="Disordered" evidence="1">
    <location>
        <begin position="1"/>
        <end position="24"/>
    </location>
</feature>
<organism evidence="2 3">
    <name type="scientific">Luteibacter jiangsuensis</name>
    <dbReference type="NCBI Taxonomy" id="637577"/>
    <lineage>
        <taxon>Bacteria</taxon>
        <taxon>Pseudomonadati</taxon>
        <taxon>Pseudomonadota</taxon>
        <taxon>Gammaproteobacteria</taxon>
        <taxon>Lysobacterales</taxon>
        <taxon>Rhodanobacteraceae</taxon>
        <taxon>Luteibacter</taxon>
    </lineage>
</organism>
<evidence type="ECO:0000313" key="3">
    <source>
        <dbReference type="Proteomes" id="UP001237737"/>
    </source>
</evidence>
<evidence type="ECO:0000256" key="1">
    <source>
        <dbReference type="SAM" id="MobiDB-lite"/>
    </source>
</evidence>
<protein>
    <submittedName>
        <fullName evidence="2">Uncharacterized protein</fullName>
    </submittedName>
</protein>
<dbReference type="Proteomes" id="UP001237737">
    <property type="component" value="Unassembled WGS sequence"/>
</dbReference>
<name>A0ABT9SWU3_9GAMM</name>
<comment type="caution">
    <text evidence="2">The sequence shown here is derived from an EMBL/GenBank/DDBJ whole genome shotgun (WGS) entry which is preliminary data.</text>
</comment>
<sequence length="578" mass="63119">MLLASVTGACGNTRKEEEERSRHARQMRDVARMLDAMEASEPVDLATIMETPVPIPPKTTRRVATSYVRSEPHAPGGRAIAGWPFIALGGAGTGTAAMLLLAMSRRRARHARQRIVKDAPSLASHFAGRPPDPPAAQAPSPSPAWVYRRSAYETPDLHVTGQPVDLLVPPPPDAGPAIDAPMPVSHGSRGDLRERLSATDTLATLHLVGDERFPDIRCSGKAIGAEQAWEDILVAQAHHDDEDARLARWLLPALRMHRARDLPRRDAERLLIGIEEDTARALDGMDSDEQPHGFARWIRFRLACIERLSGANRLFASRDLLTRLARDPRCDHPLALDACIDAQLAWASWLLGAAAAKRLDEAERYCDRLAAIGPDAATRALRRRGETWLHRANARKPAERLPDLERAQSLLDDAHARGAEAETALLVARTAQQRARLLTAEEAAAACSHALLHAFLAEHDPAWRVDALACRLDIQLTYEALPEHATEASVTAALGRSLEAAGPLPASARTAVAEARLRGGDHAGAAAWCEAICRTDAPDDRVVRLWRDACRRWADDRDHDTAALAQSLRHLAIARSTL</sequence>